<dbReference type="EMBL" id="BART01009450">
    <property type="protein sequence ID" value="GAG68621.1"/>
    <property type="molecule type" value="Genomic_DNA"/>
</dbReference>
<feature type="non-terminal residue" evidence="1">
    <location>
        <position position="35"/>
    </location>
</feature>
<evidence type="ECO:0000313" key="1">
    <source>
        <dbReference type="EMBL" id="GAG68621.1"/>
    </source>
</evidence>
<accession>X1B9H0</accession>
<protein>
    <submittedName>
        <fullName evidence="1">Uncharacterized protein</fullName>
    </submittedName>
</protein>
<organism evidence="1">
    <name type="scientific">marine sediment metagenome</name>
    <dbReference type="NCBI Taxonomy" id="412755"/>
    <lineage>
        <taxon>unclassified sequences</taxon>
        <taxon>metagenomes</taxon>
        <taxon>ecological metagenomes</taxon>
    </lineage>
</organism>
<proteinExistence type="predicted"/>
<sequence>MRTFIAINLDPEIKKALSLLIEELDKGHKNIKWVR</sequence>
<gene>
    <name evidence="1" type="ORF">S01H4_20942</name>
</gene>
<reference evidence="1" key="1">
    <citation type="journal article" date="2014" name="Front. Microbiol.">
        <title>High frequency of phylogenetically diverse reductive dehalogenase-homologous genes in deep subseafloor sedimentary metagenomes.</title>
        <authorList>
            <person name="Kawai M."/>
            <person name="Futagami T."/>
            <person name="Toyoda A."/>
            <person name="Takaki Y."/>
            <person name="Nishi S."/>
            <person name="Hori S."/>
            <person name="Arai W."/>
            <person name="Tsubouchi T."/>
            <person name="Morono Y."/>
            <person name="Uchiyama I."/>
            <person name="Ito T."/>
            <person name="Fujiyama A."/>
            <person name="Inagaki F."/>
            <person name="Takami H."/>
        </authorList>
    </citation>
    <scope>NUCLEOTIDE SEQUENCE</scope>
    <source>
        <strain evidence="1">Expedition CK06-06</strain>
    </source>
</reference>
<dbReference type="Gene3D" id="3.90.1140.10">
    <property type="entry name" value="Cyclic phosphodiesterase"/>
    <property type="match status" value="1"/>
</dbReference>
<dbReference type="AlphaFoldDB" id="X1B9H0"/>
<comment type="caution">
    <text evidence="1">The sequence shown here is derived from an EMBL/GenBank/DDBJ whole genome shotgun (WGS) entry which is preliminary data.</text>
</comment>
<name>X1B9H0_9ZZZZ</name>